<sequence>MPGKQNNFTLSGELQIAIRIPTPRIGRVLFFPEANESIDCAAERSEPEHLSPQSCEIAQDTMLYISDETQEVVVNQFLISLPIFVC</sequence>
<accession>A0A0V0Y7P6</accession>
<dbReference type="Proteomes" id="UP000054815">
    <property type="component" value="Unassembled WGS sequence"/>
</dbReference>
<dbReference type="EMBL" id="JYDU01000046">
    <property type="protein sequence ID" value="KRX96199.1"/>
    <property type="molecule type" value="Genomic_DNA"/>
</dbReference>
<gene>
    <name evidence="1" type="ORF">T4E_10733</name>
</gene>
<evidence type="ECO:0000313" key="1">
    <source>
        <dbReference type="EMBL" id="KRX96199.1"/>
    </source>
</evidence>
<protein>
    <submittedName>
        <fullName evidence="1">Uncharacterized protein</fullName>
    </submittedName>
</protein>
<dbReference type="AlphaFoldDB" id="A0A0V0Y7P6"/>
<reference evidence="1 2" key="1">
    <citation type="submission" date="2015-01" db="EMBL/GenBank/DDBJ databases">
        <title>Evolution of Trichinella species and genotypes.</title>
        <authorList>
            <person name="Korhonen P.K."/>
            <person name="Edoardo P."/>
            <person name="Giuseppe L.R."/>
            <person name="Gasser R.B."/>
        </authorList>
    </citation>
    <scope>NUCLEOTIDE SEQUENCE [LARGE SCALE GENOMIC DNA]</scope>
    <source>
        <strain evidence="1">ISS141</strain>
    </source>
</reference>
<name>A0A0V0Y7P6_TRIPS</name>
<organism evidence="1 2">
    <name type="scientific">Trichinella pseudospiralis</name>
    <name type="common">Parasitic roundworm</name>
    <dbReference type="NCBI Taxonomy" id="6337"/>
    <lineage>
        <taxon>Eukaryota</taxon>
        <taxon>Metazoa</taxon>
        <taxon>Ecdysozoa</taxon>
        <taxon>Nematoda</taxon>
        <taxon>Enoplea</taxon>
        <taxon>Dorylaimia</taxon>
        <taxon>Trichinellida</taxon>
        <taxon>Trichinellidae</taxon>
        <taxon>Trichinella</taxon>
    </lineage>
</organism>
<comment type="caution">
    <text evidence="1">The sequence shown here is derived from an EMBL/GenBank/DDBJ whole genome shotgun (WGS) entry which is preliminary data.</text>
</comment>
<proteinExistence type="predicted"/>
<evidence type="ECO:0000313" key="2">
    <source>
        <dbReference type="Proteomes" id="UP000054815"/>
    </source>
</evidence>